<gene>
    <name evidence="2" type="ORF">FWILDA_LOCUS8945</name>
</gene>
<keyword evidence="1" id="KW-0175">Coiled coil</keyword>
<evidence type="ECO:0000256" key="1">
    <source>
        <dbReference type="SAM" id="Coils"/>
    </source>
</evidence>
<protein>
    <submittedName>
        <fullName evidence="2">1157_t:CDS:1</fullName>
    </submittedName>
</protein>
<dbReference type="Proteomes" id="UP001153678">
    <property type="component" value="Unassembled WGS sequence"/>
</dbReference>
<accession>A0A9W4WU60</accession>
<organism evidence="2 3">
    <name type="scientific">Funneliformis geosporum</name>
    <dbReference type="NCBI Taxonomy" id="1117311"/>
    <lineage>
        <taxon>Eukaryota</taxon>
        <taxon>Fungi</taxon>
        <taxon>Fungi incertae sedis</taxon>
        <taxon>Mucoromycota</taxon>
        <taxon>Glomeromycotina</taxon>
        <taxon>Glomeromycetes</taxon>
        <taxon>Glomerales</taxon>
        <taxon>Glomeraceae</taxon>
        <taxon>Funneliformis</taxon>
    </lineage>
</organism>
<evidence type="ECO:0000313" key="3">
    <source>
        <dbReference type="Proteomes" id="UP001153678"/>
    </source>
</evidence>
<keyword evidence="3" id="KW-1185">Reference proteome</keyword>
<sequence>MPSKRRFKKSQEKKINRVRNLRAKLKGKKNKNKKLTELYSEIQKNENLTVEMVQERNLVEEFKKMRINSFVGALLDFKEKGYAGAIAS</sequence>
<dbReference type="AlphaFoldDB" id="A0A9W4WU60"/>
<name>A0A9W4WU60_9GLOM</name>
<proteinExistence type="predicted"/>
<feature type="coiled-coil region" evidence="1">
    <location>
        <begin position="8"/>
        <end position="65"/>
    </location>
</feature>
<reference evidence="2" key="1">
    <citation type="submission" date="2022-08" db="EMBL/GenBank/DDBJ databases">
        <authorList>
            <person name="Kallberg Y."/>
            <person name="Tangrot J."/>
            <person name="Rosling A."/>
        </authorList>
    </citation>
    <scope>NUCLEOTIDE SEQUENCE</scope>
    <source>
        <strain evidence="2">Wild A</strain>
    </source>
</reference>
<dbReference type="EMBL" id="CAMKVN010002003">
    <property type="protein sequence ID" value="CAI2179151.1"/>
    <property type="molecule type" value="Genomic_DNA"/>
</dbReference>
<evidence type="ECO:0000313" key="2">
    <source>
        <dbReference type="EMBL" id="CAI2179151.1"/>
    </source>
</evidence>
<comment type="caution">
    <text evidence="2">The sequence shown here is derived from an EMBL/GenBank/DDBJ whole genome shotgun (WGS) entry which is preliminary data.</text>
</comment>